<dbReference type="AlphaFoldDB" id="A0AAT9GPT5"/>
<dbReference type="KEGG" id="sjv:SJAV_07920"/>
<name>A0AAT9GPT5_9CREN</name>
<gene>
    <name evidence="1" type="ORF">SJAV_07920</name>
</gene>
<dbReference type="EMBL" id="AP031322">
    <property type="protein sequence ID" value="BFH72848.1"/>
    <property type="molecule type" value="Genomic_DNA"/>
</dbReference>
<organism evidence="1">
    <name type="scientific">Sulfurisphaera javensis</name>
    <dbReference type="NCBI Taxonomy" id="2049879"/>
    <lineage>
        <taxon>Archaea</taxon>
        <taxon>Thermoproteota</taxon>
        <taxon>Thermoprotei</taxon>
        <taxon>Sulfolobales</taxon>
        <taxon>Sulfolobaceae</taxon>
        <taxon>Sulfurisphaera</taxon>
    </lineage>
</organism>
<evidence type="ECO:0000313" key="1">
    <source>
        <dbReference type="EMBL" id="BFH72848.1"/>
    </source>
</evidence>
<proteinExistence type="predicted"/>
<protein>
    <submittedName>
        <fullName evidence="1">Uncharacterized protein</fullName>
    </submittedName>
</protein>
<reference evidence="1" key="1">
    <citation type="submission" date="2024-03" db="EMBL/GenBank/DDBJ databases">
        <title>Complete genome sequence of Sulfurisphaera javensis strain KD-1.</title>
        <authorList>
            <person name="Sakai H."/>
            <person name="Nur N."/>
            <person name="Suwanto A."/>
            <person name="Kurosawa N."/>
        </authorList>
    </citation>
    <scope>NUCLEOTIDE SEQUENCE</scope>
    <source>
        <strain evidence="1">KD-1</strain>
    </source>
</reference>
<sequence length="72" mass="8638">MQFFYDEPLTDKEKIKITLDILDELNEEIPGVDLKVLRKDEEGYFLKMIKDFVRGLKRERKEKTLTLLSPYT</sequence>
<accession>A0AAT9GPT5</accession>